<dbReference type="PRINTS" id="PR00465">
    <property type="entry name" value="EP450IV"/>
</dbReference>
<evidence type="ECO:0000256" key="1">
    <source>
        <dbReference type="ARBA" id="ARBA00001971"/>
    </source>
</evidence>
<dbReference type="EMBL" id="CH408029">
    <property type="protein sequence ID" value="EAQ91798.1"/>
    <property type="molecule type" value="Genomic_DNA"/>
</dbReference>
<keyword evidence="11" id="KW-1185">Reference proteome</keyword>
<dbReference type="PANTHER" id="PTHR46206:SF7">
    <property type="entry name" value="P450, PUTATIVE (EUROFUNG)-RELATED"/>
    <property type="match status" value="1"/>
</dbReference>
<reference evidence="11" key="1">
    <citation type="journal article" date="2015" name="Genome Announc.">
        <title>Draft genome sequence of the cellulolytic fungus Chaetomium globosum.</title>
        <authorList>
            <person name="Cuomo C.A."/>
            <person name="Untereiner W.A."/>
            <person name="Ma L.-J."/>
            <person name="Grabherr M."/>
            <person name="Birren B.W."/>
        </authorList>
    </citation>
    <scope>NUCLEOTIDE SEQUENCE [LARGE SCALE GENOMIC DNA]</scope>
    <source>
        <strain evidence="11">ATCC 6205 / CBS 148.51 / DSM 1962 / NBRC 6347 / NRRL 1970</strain>
    </source>
</reference>
<evidence type="ECO:0000256" key="7">
    <source>
        <dbReference type="PIRSR" id="PIRSR602403-1"/>
    </source>
</evidence>
<keyword evidence="7 8" id="KW-0349">Heme</keyword>
<dbReference type="VEuPathDB" id="FungiDB:CHGG_00033"/>
<dbReference type="PROSITE" id="PS00086">
    <property type="entry name" value="CYTOCHROME_P450"/>
    <property type="match status" value="1"/>
</dbReference>
<protein>
    <recommendedName>
        <fullName evidence="12">Cytochrome P450 monooxygenase</fullName>
    </recommendedName>
</protein>
<keyword evidence="4 8" id="KW-0560">Oxidoreductase</keyword>
<name>Q2HIC1_CHAGB</name>
<dbReference type="InterPro" id="IPR017972">
    <property type="entry name" value="Cyt_P450_CS"/>
</dbReference>
<keyword evidence="5 7" id="KW-0408">Iron</keyword>
<accession>Q2HIC1</accession>
<dbReference type="AlphaFoldDB" id="Q2HIC1"/>
<evidence type="ECO:0008006" key="12">
    <source>
        <dbReference type="Google" id="ProtNLM"/>
    </source>
</evidence>
<comment type="similarity">
    <text evidence="2 8">Belongs to the cytochrome P450 family.</text>
</comment>
<dbReference type="GO" id="GO:0004497">
    <property type="term" value="F:monooxygenase activity"/>
    <property type="evidence" value="ECO:0007669"/>
    <property type="project" value="UniProtKB-KW"/>
</dbReference>
<dbReference type="InterPro" id="IPR001128">
    <property type="entry name" value="Cyt_P450"/>
</dbReference>
<dbReference type="Gene3D" id="1.10.630.10">
    <property type="entry name" value="Cytochrome P450"/>
    <property type="match status" value="1"/>
</dbReference>
<dbReference type="STRING" id="306901.Q2HIC1"/>
<dbReference type="HOGENOM" id="CLU_022195_0_0_1"/>
<feature type="binding site" description="axial binding residue" evidence="7">
    <location>
        <position position="442"/>
    </location>
    <ligand>
        <name>heme</name>
        <dbReference type="ChEBI" id="CHEBI:30413"/>
    </ligand>
    <ligandPart>
        <name>Fe</name>
        <dbReference type="ChEBI" id="CHEBI:18248"/>
    </ligandPart>
</feature>
<evidence type="ECO:0000313" key="10">
    <source>
        <dbReference type="EMBL" id="EAQ91798.1"/>
    </source>
</evidence>
<comment type="cofactor">
    <cofactor evidence="1 7">
        <name>heme</name>
        <dbReference type="ChEBI" id="CHEBI:30413"/>
    </cofactor>
</comment>
<evidence type="ECO:0000256" key="9">
    <source>
        <dbReference type="SAM" id="MobiDB-lite"/>
    </source>
</evidence>
<dbReference type="PANTHER" id="PTHR46206">
    <property type="entry name" value="CYTOCHROME P450"/>
    <property type="match status" value="1"/>
</dbReference>
<dbReference type="InterPro" id="IPR002403">
    <property type="entry name" value="Cyt_P450_E_grp-IV"/>
</dbReference>
<dbReference type="RefSeq" id="XP_001219254.1">
    <property type="nucleotide sequence ID" value="XM_001219253.1"/>
</dbReference>
<dbReference type="OrthoDB" id="1844152at2759"/>
<evidence type="ECO:0000313" key="11">
    <source>
        <dbReference type="Proteomes" id="UP000001056"/>
    </source>
</evidence>
<keyword evidence="3 7" id="KW-0479">Metal-binding</keyword>
<dbReference type="SUPFAM" id="SSF48264">
    <property type="entry name" value="Cytochrome P450"/>
    <property type="match status" value="1"/>
</dbReference>
<dbReference type="GO" id="GO:0020037">
    <property type="term" value="F:heme binding"/>
    <property type="evidence" value="ECO:0007669"/>
    <property type="project" value="InterPro"/>
</dbReference>
<evidence type="ECO:0000256" key="3">
    <source>
        <dbReference type="ARBA" id="ARBA00022723"/>
    </source>
</evidence>
<evidence type="ECO:0000256" key="5">
    <source>
        <dbReference type="ARBA" id="ARBA00023004"/>
    </source>
</evidence>
<dbReference type="GO" id="GO:0016705">
    <property type="term" value="F:oxidoreductase activity, acting on paired donors, with incorporation or reduction of molecular oxygen"/>
    <property type="evidence" value="ECO:0007669"/>
    <property type="project" value="InterPro"/>
</dbReference>
<organism evidence="10 11">
    <name type="scientific">Chaetomium globosum (strain ATCC 6205 / CBS 148.51 / DSM 1962 / NBRC 6347 / NRRL 1970)</name>
    <name type="common">Soil fungus</name>
    <dbReference type="NCBI Taxonomy" id="306901"/>
    <lineage>
        <taxon>Eukaryota</taxon>
        <taxon>Fungi</taxon>
        <taxon>Dikarya</taxon>
        <taxon>Ascomycota</taxon>
        <taxon>Pezizomycotina</taxon>
        <taxon>Sordariomycetes</taxon>
        <taxon>Sordariomycetidae</taxon>
        <taxon>Sordariales</taxon>
        <taxon>Chaetomiaceae</taxon>
        <taxon>Chaetomium</taxon>
    </lineage>
</organism>
<dbReference type="CDD" id="cd11041">
    <property type="entry name" value="CYP503A1-like"/>
    <property type="match status" value="1"/>
</dbReference>
<feature type="region of interest" description="Disordered" evidence="9">
    <location>
        <begin position="501"/>
        <end position="523"/>
    </location>
</feature>
<dbReference type="InParanoid" id="Q2HIC1"/>
<dbReference type="OMA" id="CRSEQYL"/>
<dbReference type="Pfam" id="PF00067">
    <property type="entry name" value="p450"/>
    <property type="match status" value="1"/>
</dbReference>
<dbReference type="InterPro" id="IPR036396">
    <property type="entry name" value="Cyt_P450_sf"/>
</dbReference>
<dbReference type="eggNOG" id="KOG0684">
    <property type="taxonomic scope" value="Eukaryota"/>
</dbReference>
<evidence type="ECO:0000256" key="6">
    <source>
        <dbReference type="ARBA" id="ARBA00023033"/>
    </source>
</evidence>
<dbReference type="Proteomes" id="UP000001056">
    <property type="component" value="Unassembled WGS sequence"/>
</dbReference>
<sequence length="523" mass="58043">MANVQAISEAVTARLPLILPTLAALLAVVLLQNVLSQKPLANLPVAGEHLGGDEKRRQAYLTKAADIYVDGYKKFTVIVVPPKFLGELRKLPDDVVSFDDAIAQIMHTKYTKLPTGETLVPHTVKASLTPALVRLNPTIAEEVQQSILQELPSCADWTSLNINRKLLRIVALVSGRIFIGAELSRSEEYLDAAINYTLELMEARRALEAMRPWLRPFLGSRLPEVKKLDQRRAQADKFLRPIVAARRQMQDSEKPDDMLQWIMDAQDKFRQYSTAELATIQLAISFAAIHTTTLTTTNVFYNLAAYPQYIPELRDEIRTVLAEHNGVFTSSALQAMKKLDSFLKETMRLDPAGSVSFSRKVNKTFTLSNGQVIPAGVVIEVPAAAVSHDPEVFPDADKFDPWRFSRLREEAREAGQVEAAAQNQFVSVNPTVLTFGFGRHACPGRFFAANEIKMIVANFVLEYDMALPEGVTERYPNLLFGSSPWRHSQLGQQYSHALPSPHIGVATGRTPTVSPLDVGQSGK</sequence>
<evidence type="ECO:0000256" key="4">
    <source>
        <dbReference type="ARBA" id="ARBA00023002"/>
    </source>
</evidence>
<gene>
    <name evidence="10" type="ORF">CHGG_00033</name>
</gene>
<evidence type="ECO:0000256" key="8">
    <source>
        <dbReference type="RuleBase" id="RU000461"/>
    </source>
</evidence>
<evidence type="ECO:0000256" key="2">
    <source>
        <dbReference type="ARBA" id="ARBA00010617"/>
    </source>
</evidence>
<dbReference type="GO" id="GO:0005506">
    <property type="term" value="F:iron ion binding"/>
    <property type="evidence" value="ECO:0007669"/>
    <property type="project" value="InterPro"/>
</dbReference>
<proteinExistence type="inferred from homology"/>
<keyword evidence="6 8" id="KW-0503">Monooxygenase</keyword>
<dbReference type="GeneID" id="4387671"/>